<evidence type="ECO:0000256" key="2">
    <source>
        <dbReference type="ARBA" id="ARBA00004785"/>
    </source>
</evidence>
<keyword evidence="7 15" id="KW-0949">S-adenosyl-L-methionine</keyword>
<dbReference type="GO" id="GO:0046872">
    <property type="term" value="F:metal ion binding"/>
    <property type="evidence" value="ECO:0007669"/>
    <property type="project" value="UniProtKB-KW"/>
</dbReference>
<dbReference type="GO" id="GO:0004109">
    <property type="term" value="F:coproporphyrinogen oxidase activity"/>
    <property type="evidence" value="ECO:0007669"/>
    <property type="project" value="InterPro"/>
</dbReference>
<keyword evidence="5 15" id="KW-0004">4Fe-4S</keyword>
<comment type="subcellular location">
    <subcellularLocation>
        <location evidence="1 15">Cytoplasm</location>
    </subcellularLocation>
</comment>
<evidence type="ECO:0000313" key="21">
    <source>
        <dbReference type="Proteomes" id="UP000053300"/>
    </source>
</evidence>
<dbReference type="InterPro" id="IPR004558">
    <property type="entry name" value="Coprogen_oxidase_HemN"/>
</dbReference>
<accession>A0A1V3TJA6</accession>
<keyword evidence="10 15" id="KW-0408">Iron</keyword>
<protein>
    <recommendedName>
        <fullName evidence="15">Coproporphyrinogen-III oxidase</fullName>
        <ecNumber evidence="15">1.3.98.3</ecNumber>
    </recommendedName>
</protein>
<evidence type="ECO:0000256" key="3">
    <source>
        <dbReference type="ARBA" id="ARBA00005493"/>
    </source>
</evidence>
<feature type="binding site" evidence="17">
    <location>
        <position position="63"/>
    </location>
    <ligand>
        <name>[4Fe-4S] cluster</name>
        <dbReference type="ChEBI" id="CHEBI:49883"/>
        <note>4Fe-4S-S-AdoMet</note>
    </ligand>
</feature>
<evidence type="ECO:0000256" key="9">
    <source>
        <dbReference type="ARBA" id="ARBA00023002"/>
    </source>
</evidence>
<dbReference type="EMBL" id="CP020121">
    <property type="protein sequence ID" value="AQZ99944.1"/>
    <property type="molecule type" value="Genomic_DNA"/>
</dbReference>
<dbReference type="OrthoDB" id="9808022at2"/>
<dbReference type="Gene3D" id="3.80.30.20">
    <property type="entry name" value="tm_1862 like domain"/>
    <property type="match status" value="1"/>
</dbReference>
<dbReference type="SFLD" id="SFLDG01065">
    <property type="entry name" value="anaerobic_coproporphyrinogen-I"/>
    <property type="match status" value="1"/>
</dbReference>
<dbReference type="InterPro" id="IPR058240">
    <property type="entry name" value="rSAM_sf"/>
</dbReference>
<evidence type="ECO:0000256" key="16">
    <source>
        <dbReference type="PIRSR" id="PIRSR000167-1"/>
    </source>
</evidence>
<dbReference type="FunFam" id="3.80.30.20:FF:000012">
    <property type="entry name" value="Coproporphyrinogen-III oxidase"/>
    <property type="match status" value="1"/>
</dbReference>
<dbReference type="Proteomes" id="UP000242792">
    <property type="component" value="Chromosome"/>
</dbReference>
<dbReference type="SFLD" id="SFLDG01082">
    <property type="entry name" value="B12-binding_domain_containing"/>
    <property type="match status" value="1"/>
</dbReference>
<feature type="binding site" evidence="16">
    <location>
        <position position="147"/>
    </location>
    <ligand>
        <name>S-adenosyl-L-methionine</name>
        <dbReference type="ChEBI" id="CHEBI:59789"/>
        <label>1</label>
    </ligand>
</feature>
<evidence type="ECO:0000256" key="12">
    <source>
        <dbReference type="ARBA" id="ARBA00023244"/>
    </source>
</evidence>
<comment type="cofactor">
    <cofactor evidence="15 17">
        <name>[4Fe-4S] cluster</name>
        <dbReference type="ChEBI" id="CHEBI:49883"/>
    </cofactor>
    <text evidence="15 17">Binds 1 [4Fe-4S] cluster. The cluster is coordinated with 3 cysteines and an exchangeable S-adenosyl-L-methionine.</text>
</comment>
<dbReference type="PANTHER" id="PTHR13932">
    <property type="entry name" value="COPROPORPHYRINIGEN III OXIDASE"/>
    <property type="match status" value="1"/>
</dbReference>
<dbReference type="CDD" id="cd01335">
    <property type="entry name" value="Radical_SAM"/>
    <property type="match status" value="1"/>
</dbReference>
<dbReference type="Pfam" id="PF06969">
    <property type="entry name" value="HemN_C"/>
    <property type="match status" value="1"/>
</dbReference>
<feature type="binding site" evidence="16">
    <location>
        <begin position="115"/>
        <end position="116"/>
    </location>
    <ligand>
        <name>S-adenosyl-L-methionine</name>
        <dbReference type="ChEBI" id="CHEBI:59789"/>
        <label>2</label>
    </ligand>
</feature>
<keyword evidence="21" id="KW-1185">Reference proteome</keyword>
<feature type="binding site" evidence="16">
    <location>
        <position position="114"/>
    </location>
    <ligand>
        <name>S-adenosyl-L-methionine</name>
        <dbReference type="ChEBI" id="CHEBI:59789"/>
        <label>1</label>
    </ligand>
</feature>
<evidence type="ECO:0000259" key="18">
    <source>
        <dbReference type="PROSITE" id="PS51918"/>
    </source>
</evidence>
<evidence type="ECO:0000256" key="11">
    <source>
        <dbReference type="ARBA" id="ARBA00023014"/>
    </source>
</evidence>
<dbReference type="GO" id="GO:0051539">
    <property type="term" value="F:4 iron, 4 sulfur cluster binding"/>
    <property type="evidence" value="ECO:0007669"/>
    <property type="project" value="UniProtKB-KW"/>
</dbReference>
<dbReference type="NCBIfam" id="TIGR00538">
    <property type="entry name" value="hemN"/>
    <property type="match status" value="1"/>
</dbReference>
<evidence type="ECO:0000256" key="6">
    <source>
        <dbReference type="ARBA" id="ARBA00022490"/>
    </source>
</evidence>
<evidence type="ECO:0000256" key="1">
    <source>
        <dbReference type="ARBA" id="ARBA00004496"/>
    </source>
</evidence>
<dbReference type="PANTHER" id="PTHR13932:SF6">
    <property type="entry name" value="OXYGEN-INDEPENDENT COPROPORPHYRINOGEN III OXIDASE"/>
    <property type="match status" value="1"/>
</dbReference>
<dbReference type="InterPro" id="IPR007197">
    <property type="entry name" value="rSAM"/>
</dbReference>
<feature type="domain" description="Radical SAM core" evidence="18">
    <location>
        <begin position="48"/>
        <end position="282"/>
    </location>
</feature>
<feature type="binding site" evidence="17">
    <location>
        <position position="70"/>
    </location>
    <ligand>
        <name>[4Fe-4S] cluster</name>
        <dbReference type="ChEBI" id="CHEBI:49883"/>
        <note>4Fe-4S-S-AdoMet</note>
    </ligand>
</feature>
<feature type="binding site" evidence="16">
    <location>
        <position position="331"/>
    </location>
    <ligand>
        <name>S-adenosyl-L-methionine</name>
        <dbReference type="ChEBI" id="CHEBI:59789"/>
        <label>1</label>
    </ligand>
</feature>
<name>A0A0W7Z1N6_9BURK</name>
<feature type="binding site" evidence="16">
    <location>
        <begin position="69"/>
        <end position="71"/>
    </location>
    <ligand>
        <name>S-adenosyl-L-methionine</name>
        <dbReference type="ChEBI" id="CHEBI:59789"/>
        <label>2</label>
    </ligand>
</feature>
<dbReference type="Pfam" id="PF04055">
    <property type="entry name" value="Radical_SAM"/>
    <property type="match status" value="1"/>
</dbReference>
<dbReference type="STRING" id="225992.B5M06_11745"/>
<dbReference type="AlphaFoldDB" id="A0A0W7Z1N6"/>
<comment type="catalytic activity">
    <reaction evidence="14 15">
        <text>coproporphyrinogen III + 2 S-adenosyl-L-methionine = protoporphyrinogen IX + 2 5'-deoxyadenosine + 2 L-methionine + 2 CO2</text>
        <dbReference type="Rhea" id="RHEA:15425"/>
        <dbReference type="ChEBI" id="CHEBI:16526"/>
        <dbReference type="ChEBI" id="CHEBI:17319"/>
        <dbReference type="ChEBI" id="CHEBI:57307"/>
        <dbReference type="ChEBI" id="CHEBI:57309"/>
        <dbReference type="ChEBI" id="CHEBI:57844"/>
        <dbReference type="ChEBI" id="CHEBI:59789"/>
        <dbReference type="EC" id="1.3.98.3"/>
    </reaction>
</comment>
<reference evidence="20 21" key="1">
    <citation type="submission" date="2015-12" db="EMBL/GenBank/DDBJ databases">
        <title>Complete genome sequence of a multi-drug resistant strain Acidovorax sp. 12322-1.</title>
        <authorList>
            <person name="Ming D."/>
            <person name="Wang M."/>
            <person name="Hu S."/>
            <person name="Zhou Y."/>
            <person name="Jiang T."/>
        </authorList>
    </citation>
    <scope>NUCLEOTIDE SEQUENCE [LARGE SCALE GENOMIC DNA]</scope>
    <source>
        <strain evidence="20 21">12322-1</strain>
    </source>
</reference>
<proteinExistence type="inferred from homology"/>
<dbReference type="PROSITE" id="PS51918">
    <property type="entry name" value="RADICAL_SAM"/>
    <property type="match status" value="1"/>
</dbReference>
<dbReference type="UniPathway" id="UPA00251">
    <property type="reaction ID" value="UER00323"/>
</dbReference>
<dbReference type="EMBL" id="LPXH01000025">
    <property type="protein sequence ID" value="KUF41301.1"/>
    <property type="molecule type" value="Genomic_DNA"/>
</dbReference>
<evidence type="ECO:0000313" key="20">
    <source>
        <dbReference type="EMBL" id="KUF41301.1"/>
    </source>
</evidence>
<dbReference type="GO" id="GO:0006782">
    <property type="term" value="P:protoporphyrinogen IX biosynthetic process"/>
    <property type="evidence" value="ECO:0007669"/>
    <property type="project" value="UniProtKB-UniPathway"/>
</dbReference>
<evidence type="ECO:0000256" key="17">
    <source>
        <dbReference type="PIRSR" id="PIRSR000167-2"/>
    </source>
</evidence>
<keyword evidence="6 15" id="KW-0963">Cytoplasm</keyword>
<dbReference type="Gene3D" id="1.10.10.920">
    <property type="match status" value="1"/>
</dbReference>
<dbReference type="KEGG" id="cke:B5M06_11745"/>
<dbReference type="Proteomes" id="UP000053300">
    <property type="component" value="Unassembled WGS sequence"/>
</dbReference>
<feature type="binding site" evidence="16">
    <location>
        <position position="186"/>
    </location>
    <ligand>
        <name>S-adenosyl-L-methionine</name>
        <dbReference type="ChEBI" id="CHEBI:59789"/>
        <label>2</label>
    </ligand>
</feature>
<dbReference type="InterPro" id="IPR023404">
    <property type="entry name" value="rSAM_horseshoe"/>
</dbReference>
<dbReference type="SFLD" id="SFLDS00029">
    <property type="entry name" value="Radical_SAM"/>
    <property type="match status" value="1"/>
</dbReference>
<dbReference type="GeneID" id="83039995"/>
<keyword evidence="8 15" id="KW-0479">Metal-binding</keyword>
<dbReference type="RefSeq" id="WP_054066959.1">
    <property type="nucleotide sequence ID" value="NZ_CAUCIF010000004.1"/>
</dbReference>
<gene>
    <name evidence="20" type="ORF">AS359_10375</name>
    <name evidence="19" type="ORF">B5M06_11745</name>
</gene>
<organism evidence="20 21">
    <name type="scientific">Comamonas kerstersii</name>
    <dbReference type="NCBI Taxonomy" id="225992"/>
    <lineage>
        <taxon>Bacteria</taxon>
        <taxon>Pseudomonadati</taxon>
        <taxon>Pseudomonadota</taxon>
        <taxon>Betaproteobacteria</taxon>
        <taxon>Burkholderiales</taxon>
        <taxon>Comamonadaceae</taxon>
        <taxon>Comamonas</taxon>
    </lineage>
</organism>
<dbReference type="InterPro" id="IPR006638">
    <property type="entry name" value="Elp3/MiaA/NifB-like_rSAM"/>
</dbReference>
<evidence type="ECO:0000256" key="14">
    <source>
        <dbReference type="ARBA" id="ARBA00048321"/>
    </source>
</evidence>
<evidence type="ECO:0000313" key="19">
    <source>
        <dbReference type="EMBL" id="AQZ99944.1"/>
    </source>
</evidence>
<evidence type="ECO:0000256" key="8">
    <source>
        <dbReference type="ARBA" id="ARBA00022723"/>
    </source>
</evidence>
<keyword evidence="9 15" id="KW-0560">Oxidoreductase</keyword>
<feature type="binding site" evidence="16">
    <location>
        <position position="57"/>
    </location>
    <ligand>
        <name>S-adenosyl-L-methionine</name>
        <dbReference type="ChEBI" id="CHEBI:59789"/>
        <label>1</label>
    </ligand>
</feature>
<comment type="pathway">
    <text evidence="2 15">Porphyrin-containing compound metabolism; protoporphyrin-IX biosynthesis; protoporphyrinogen-IX from coproporphyrinogen-III (AdoMet route): step 1/1.</text>
</comment>
<dbReference type="SMART" id="SM00729">
    <property type="entry name" value="Elp3"/>
    <property type="match status" value="1"/>
</dbReference>
<feature type="binding site" evidence="17">
    <location>
        <position position="67"/>
    </location>
    <ligand>
        <name>[4Fe-4S] cluster</name>
        <dbReference type="ChEBI" id="CHEBI:49883"/>
        <note>4Fe-4S-S-AdoMet</note>
    </ligand>
</feature>
<dbReference type="SUPFAM" id="SSF102114">
    <property type="entry name" value="Radical SAM enzymes"/>
    <property type="match status" value="1"/>
</dbReference>
<dbReference type="PIRSF" id="PIRSF000167">
    <property type="entry name" value="HemN"/>
    <property type="match status" value="1"/>
</dbReference>
<feature type="binding site" evidence="16">
    <location>
        <position position="174"/>
    </location>
    <ligand>
        <name>S-adenosyl-L-methionine</name>
        <dbReference type="ChEBI" id="CHEBI:59789"/>
        <label>2</label>
    </ligand>
</feature>
<sequence>MTAVTPELLRRYDVPGPRYTSYPTADRFVEAFGDSDYILALKQRKISAAAKSPMSLYVHIPFCNSLCYYCACNKIITKHHERAVTYLQYLERELDLHLAHCGRGQLVSQLHIGGGTPTFLSDEQLVQMWDMLRQRFVFDEAGEYSIEVDPRTVTRERLAALKAMGFNRLSFGVQDFDPDVQKAVHREQPAEQVFDLVAASRELGFESINVDLIYGLPKQNEKSFARTLQQVAELRPDRIALYAYAHLPERFKPQRRILQADLPAAADKVNMLAAALDSFMEAGYVYVGMDHFALPEDSLAVAKRQGRLHRNFQGYSTQPDCDLIALGVSAIGRVGATYSQNAKTLEEYYDLLDQGRLPIVRGLALSRDDMLRRAVIMAIMCQGEVQYESINSAWLIDFRKYFAAEIEALRTQEEEGLVEILDDCIRVTAKGWFFVRGVALVFDRYLQEARDRARFSRII</sequence>
<evidence type="ECO:0000256" key="13">
    <source>
        <dbReference type="ARBA" id="ARBA00024295"/>
    </source>
</evidence>
<dbReference type="GO" id="GO:0005737">
    <property type="term" value="C:cytoplasm"/>
    <property type="evidence" value="ECO:0007669"/>
    <property type="project" value="UniProtKB-SubCell"/>
</dbReference>
<keyword evidence="12 15" id="KW-0627">Porphyrin biosynthesis</keyword>
<dbReference type="GO" id="GO:0051989">
    <property type="term" value="F:coproporphyrinogen dehydrogenase activity"/>
    <property type="evidence" value="ECO:0007669"/>
    <property type="project" value="UniProtKB-EC"/>
</dbReference>
<comment type="subunit">
    <text evidence="4">Monomer.</text>
</comment>
<evidence type="ECO:0000256" key="10">
    <source>
        <dbReference type="ARBA" id="ARBA00023004"/>
    </source>
</evidence>
<comment type="similarity">
    <text evidence="3 15">Belongs to the anaerobic coproporphyrinogen-III oxidase family.</text>
</comment>
<accession>A0A0W7Z1N6</accession>
<accession>A0A1V0BJ69</accession>
<dbReference type="FunFam" id="1.10.10.920:FF:000001">
    <property type="entry name" value="Coproporphyrinogen-III oxidase"/>
    <property type="match status" value="1"/>
</dbReference>
<evidence type="ECO:0000256" key="4">
    <source>
        <dbReference type="ARBA" id="ARBA00011245"/>
    </source>
</evidence>
<evidence type="ECO:0000256" key="15">
    <source>
        <dbReference type="PIRNR" id="PIRNR000167"/>
    </source>
</evidence>
<evidence type="ECO:0000313" key="22">
    <source>
        <dbReference type="Proteomes" id="UP000242792"/>
    </source>
</evidence>
<evidence type="ECO:0000256" key="5">
    <source>
        <dbReference type="ARBA" id="ARBA00022485"/>
    </source>
</evidence>
<keyword evidence="11 15" id="KW-0411">Iron-sulfur</keyword>
<feature type="binding site" evidence="16">
    <location>
        <position position="245"/>
    </location>
    <ligand>
        <name>S-adenosyl-L-methionine</name>
        <dbReference type="ChEBI" id="CHEBI:59789"/>
        <label>2</label>
    </ligand>
</feature>
<comment type="function">
    <text evidence="13">Involved in the heme biosynthesis. Catalyzes the anaerobic oxidative decarboxylation of propionate groups of rings A and B of coproporphyrinogen III to yield the vinyl groups in protoporphyrinogen IX.</text>
</comment>
<dbReference type="EC" id="1.3.98.3" evidence="15"/>
<feature type="binding site" evidence="16">
    <location>
        <position position="211"/>
    </location>
    <ligand>
        <name>S-adenosyl-L-methionine</name>
        <dbReference type="ChEBI" id="CHEBI:59789"/>
        <label>2</label>
    </ligand>
</feature>
<reference evidence="19 22" key="2">
    <citation type="submission" date="2017-03" db="EMBL/GenBank/DDBJ databases">
        <title>Rapid Whole Genome Sequencing of Comamonas kerstersii Causing Continuous ambulatory Peritoneal Dialysis-Associated Peritonitis.</title>
        <authorList>
            <person name="Zheng B."/>
        </authorList>
    </citation>
    <scope>NUCLEOTIDE SEQUENCE [LARGE SCALE GENOMIC DNA]</scope>
    <source>
        <strain evidence="19 22">8943</strain>
    </source>
</reference>
<evidence type="ECO:0000256" key="7">
    <source>
        <dbReference type="ARBA" id="ARBA00022691"/>
    </source>
</evidence>
<dbReference type="InterPro" id="IPR010723">
    <property type="entry name" value="HemN_C"/>
</dbReference>
<dbReference type="InterPro" id="IPR034505">
    <property type="entry name" value="Coproporphyrinogen-III_oxidase"/>
</dbReference>